<evidence type="ECO:0000313" key="2">
    <source>
        <dbReference type="EMBL" id="OIO32276.1"/>
    </source>
</evidence>
<organism evidence="2 3">
    <name type="scientific">Candidatus Nomurabacteria bacterium CG1_02_47_685</name>
    <dbReference type="NCBI Taxonomy" id="1805282"/>
    <lineage>
        <taxon>Bacteria</taxon>
        <taxon>Candidatus Nomuraibacteriota</taxon>
    </lineage>
</organism>
<accession>A0A1J4V571</accession>
<dbReference type="SUPFAM" id="SSF54523">
    <property type="entry name" value="Pili subunits"/>
    <property type="match status" value="1"/>
</dbReference>
<dbReference type="PROSITE" id="PS00409">
    <property type="entry name" value="PROKAR_NTER_METHYL"/>
    <property type="match status" value="1"/>
</dbReference>
<dbReference type="Proteomes" id="UP000183206">
    <property type="component" value="Unassembled WGS sequence"/>
</dbReference>
<comment type="caution">
    <text evidence="2">The sequence shown here is derived from an EMBL/GenBank/DDBJ whole genome shotgun (WGS) entry which is preliminary data.</text>
</comment>
<reference evidence="2 3" key="1">
    <citation type="journal article" date="2016" name="Environ. Microbiol.">
        <title>Genomic resolution of a cold subsurface aquifer community provides metabolic insights for novel microbes adapted to high CO concentrations.</title>
        <authorList>
            <person name="Probst A.J."/>
            <person name="Castelle C.J."/>
            <person name="Singh A."/>
            <person name="Brown C.T."/>
            <person name="Anantharaman K."/>
            <person name="Sharon I."/>
            <person name="Hug L.A."/>
            <person name="Burstein D."/>
            <person name="Emerson J.B."/>
            <person name="Thomas B.C."/>
            <person name="Banfield J.F."/>
        </authorList>
    </citation>
    <scope>NUCLEOTIDE SEQUENCE [LARGE SCALE GENOMIC DNA]</scope>
    <source>
        <strain evidence="2">CG1_02_47_685</strain>
    </source>
</reference>
<dbReference type="Pfam" id="PF07963">
    <property type="entry name" value="N_methyl"/>
    <property type="match status" value="1"/>
</dbReference>
<gene>
    <name evidence="2" type="ORF">AUJ44_02735</name>
</gene>
<dbReference type="InterPro" id="IPR012902">
    <property type="entry name" value="N_methyl_site"/>
</dbReference>
<keyword evidence="1" id="KW-0812">Transmembrane</keyword>
<sequence length="229" mass="25035">MNKIILCDIISYMYTRIGKNFKRGFTLIELLVVFSIWAVITGIAVTEYVNFRHYADFDNAVQNVALSMREMQIYGLGSKETGTGSGNFSEAYGMHFQIDFTGGGNGSDDVDDLAGEEIITFIDKNDLNPPYGVFTVGVDTLIEKTIHPEAFYLNSLCLTSGGITTCNGNEPHRLDITFKRPRADARVSYDGNLAGGDGLSYDEATIEFGSVAGDSKTIHVYSTGQISVD</sequence>
<dbReference type="AlphaFoldDB" id="A0A1J4V571"/>
<dbReference type="STRING" id="1805282.AUJ44_02735"/>
<keyword evidence="1" id="KW-1133">Transmembrane helix</keyword>
<keyword evidence="1" id="KW-0472">Membrane</keyword>
<name>A0A1J4V571_9BACT</name>
<feature type="transmembrane region" description="Helical" evidence="1">
    <location>
        <begin position="25"/>
        <end position="45"/>
    </location>
</feature>
<dbReference type="EMBL" id="MNVO01000045">
    <property type="protein sequence ID" value="OIO32276.1"/>
    <property type="molecule type" value="Genomic_DNA"/>
</dbReference>
<dbReference type="Gene3D" id="3.30.700.10">
    <property type="entry name" value="Glycoprotein, Type 4 Pilin"/>
    <property type="match status" value="1"/>
</dbReference>
<evidence type="ECO:0000256" key="1">
    <source>
        <dbReference type="SAM" id="Phobius"/>
    </source>
</evidence>
<proteinExistence type="predicted"/>
<evidence type="ECO:0008006" key="4">
    <source>
        <dbReference type="Google" id="ProtNLM"/>
    </source>
</evidence>
<evidence type="ECO:0000313" key="3">
    <source>
        <dbReference type="Proteomes" id="UP000183206"/>
    </source>
</evidence>
<dbReference type="InterPro" id="IPR045584">
    <property type="entry name" value="Pilin-like"/>
</dbReference>
<dbReference type="NCBIfam" id="TIGR02532">
    <property type="entry name" value="IV_pilin_GFxxxE"/>
    <property type="match status" value="1"/>
</dbReference>
<protein>
    <recommendedName>
        <fullName evidence="4">Prepilin-type N-terminal cleavage/methylation domain-containing protein</fullName>
    </recommendedName>
</protein>